<dbReference type="AlphaFoldDB" id="A0A918IUQ4"/>
<feature type="transmembrane region" description="Helical" evidence="2">
    <location>
        <begin position="358"/>
        <end position="375"/>
    </location>
</feature>
<feature type="transmembrane region" description="Helical" evidence="2">
    <location>
        <begin position="205"/>
        <end position="223"/>
    </location>
</feature>
<feature type="transmembrane region" description="Helical" evidence="2">
    <location>
        <begin position="178"/>
        <end position="199"/>
    </location>
</feature>
<dbReference type="Proteomes" id="UP000620224">
    <property type="component" value="Unassembled WGS sequence"/>
</dbReference>
<sequence>MSGRRAQDTGAGHRGDGTREDAVPGGDRRAASVPGAPDRPRTPSGADPWDQRAGEWPPPEETAVTVPPAAVPPPRGPSVRTAQGAGPRERPAPAPRRGAVDPVKALLHRHRELCERAVDPLEIAAGLEAHGVTDRAAARFRHRDVFSLAEELYARVPRDGEPHQDTDAPPVPRVRARWVLLTLLPGALAAATVAGLRLAHGQPRPLVALGGLLAVALATRAALRRGPLSGEPGTRAWRTSNGARACTLWLLGYALLGDGLLHAVMTGGPDTLPTGTPDGPWPTACASVLALTLACAPAAWCAHLFTAGARRRLAGSRGLEDFAAAAKPLLFGTVTLFFGALTALLLLCGTALREDAAYPQGLSLGALLLLARLLVVHHRRHAPALALGAATAAEAMAVALPAAGRLPGCAFLTTPVETVVNAWGEAAVPALACGAAALSLLLHAVRTLTGASAHAPSGAPE</sequence>
<feature type="transmembrane region" description="Helical" evidence="2">
    <location>
        <begin position="243"/>
        <end position="261"/>
    </location>
</feature>
<gene>
    <name evidence="3" type="ORF">GCM10010503_05770</name>
</gene>
<feature type="region of interest" description="Disordered" evidence="1">
    <location>
        <begin position="1"/>
        <end position="99"/>
    </location>
</feature>
<dbReference type="EMBL" id="BMUE01000001">
    <property type="protein sequence ID" value="GGW32724.1"/>
    <property type="molecule type" value="Genomic_DNA"/>
</dbReference>
<keyword evidence="2" id="KW-1133">Transmembrane helix</keyword>
<feature type="transmembrane region" description="Helical" evidence="2">
    <location>
        <begin position="281"/>
        <end position="308"/>
    </location>
</feature>
<proteinExistence type="predicted"/>
<protein>
    <recommendedName>
        <fullName evidence="5">Integral membrane protein</fullName>
    </recommendedName>
</protein>
<dbReference type="RefSeq" id="WP_229815863.1">
    <property type="nucleotide sequence ID" value="NZ_BMUE01000001.1"/>
</dbReference>
<keyword evidence="4" id="KW-1185">Reference proteome</keyword>
<evidence type="ECO:0000313" key="4">
    <source>
        <dbReference type="Proteomes" id="UP000620224"/>
    </source>
</evidence>
<reference evidence="3" key="2">
    <citation type="submission" date="2020-09" db="EMBL/GenBank/DDBJ databases">
        <authorList>
            <person name="Sun Q."/>
            <person name="Ohkuma M."/>
        </authorList>
    </citation>
    <scope>NUCLEOTIDE SEQUENCE</scope>
    <source>
        <strain evidence="3">JCM 4490</strain>
    </source>
</reference>
<comment type="caution">
    <text evidence="3">The sequence shown here is derived from an EMBL/GenBank/DDBJ whole genome shotgun (WGS) entry which is preliminary data.</text>
</comment>
<evidence type="ECO:0008006" key="5">
    <source>
        <dbReference type="Google" id="ProtNLM"/>
    </source>
</evidence>
<feature type="transmembrane region" description="Helical" evidence="2">
    <location>
        <begin position="422"/>
        <end position="442"/>
    </location>
</feature>
<name>A0A918IUQ4_9ACTN</name>
<feature type="transmembrane region" description="Helical" evidence="2">
    <location>
        <begin position="329"/>
        <end position="352"/>
    </location>
</feature>
<organism evidence="3 4">
    <name type="scientific">Streptomyces lucensis JCM 4490</name>
    <dbReference type="NCBI Taxonomy" id="1306176"/>
    <lineage>
        <taxon>Bacteria</taxon>
        <taxon>Bacillati</taxon>
        <taxon>Actinomycetota</taxon>
        <taxon>Actinomycetes</taxon>
        <taxon>Kitasatosporales</taxon>
        <taxon>Streptomycetaceae</taxon>
        <taxon>Streptomyces</taxon>
    </lineage>
</organism>
<feature type="compositionally biased region" description="Basic and acidic residues" evidence="1">
    <location>
        <begin position="1"/>
        <end position="30"/>
    </location>
</feature>
<accession>A0A918IUQ4</accession>
<reference evidence="3" key="1">
    <citation type="journal article" date="2014" name="Int. J. Syst. Evol. Microbiol.">
        <title>Complete genome sequence of Corynebacterium casei LMG S-19264T (=DSM 44701T), isolated from a smear-ripened cheese.</title>
        <authorList>
            <consortium name="US DOE Joint Genome Institute (JGI-PGF)"/>
            <person name="Walter F."/>
            <person name="Albersmeier A."/>
            <person name="Kalinowski J."/>
            <person name="Ruckert C."/>
        </authorList>
    </citation>
    <scope>NUCLEOTIDE SEQUENCE</scope>
    <source>
        <strain evidence="3">JCM 4490</strain>
    </source>
</reference>
<feature type="transmembrane region" description="Helical" evidence="2">
    <location>
        <begin position="382"/>
        <end position="402"/>
    </location>
</feature>
<evidence type="ECO:0000313" key="3">
    <source>
        <dbReference type="EMBL" id="GGW32724.1"/>
    </source>
</evidence>
<keyword evidence="2" id="KW-0472">Membrane</keyword>
<evidence type="ECO:0000256" key="2">
    <source>
        <dbReference type="SAM" id="Phobius"/>
    </source>
</evidence>
<keyword evidence="2" id="KW-0812">Transmembrane</keyword>
<evidence type="ECO:0000256" key="1">
    <source>
        <dbReference type="SAM" id="MobiDB-lite"/>
    </source>
</evidence>